<protein>
    <submittedName>
        <fullName evidence="2">Uncharacterized protein</fullName>
    </submittedName>
</protein>
<feature type="region of interest" description="Disordered" evidence="1">
    <location>
        <begin position="1"/>
        <end position="28"/>
    </location>
</feature>
<reference evidence="2 3" key="1">
    <citation type="journal article" date="2021" name="BMC Genomics">
        <title>Datura genome reveals duplications of psychoactive alkaloid biosynthetic genes and high mutation rate following tissue culture.</title>
        <authorList>
            <person name="Rajewski A."/>
            <person name="Carter-House D."/>
            <person name="Stajich J."/>
            <person name="Litt A."/>
        </authorList>
    </citation>
    <scope>NUCLEOTIDE SEQUENCE [LARGE SCALE GENOMIC DNA]</scope>
    <source>
        <strain evidence="2">AR-01</strain>
    </source>
</reference>
<comment type="caution">
    <text evidence="2">The sequence shown here is derived from an EMBL/GenBank/DDBJ whole genome shotgun (WGS) entry which is preliminary data.</text>
</comment>
<gene>
    <name evidence="2" type="ORF">HAX54_027824</name>
</gene>
<proteinExistence type="predicted"/>
<sequence length="111" mass="11810">MRKVRNFVGSDAPSDYHVTPKTTENSSQVFGSTAQIISPQVVVSPTPPTVAGIRALALVKKRGRPKNYGPDGVTVPMALSPKPISSAGLVPLPVIGFSTEKRGKIRDNWVS</sequence>
<accession>A0ABS8V384</accession>
<dbReference type="Proteomes" id="UP000823775">
    <property type="component" value="Unassembled WGS sequence"/>
</dbReference>
<evidence type="ECO:0000313" key="2">
    <source>
        <dbReference type="EMBL" id="MCD9641593.1"/>
    </source>
</evidence>
<evidence type="ECO:0000313" key="3">
    <source>
        <dbReference type="Proteomes" id="UP000823775"/>
    </source>
</evidence>
<evidence type="ECO:0000256" key="1">
    <source>
        <dbReference type="SAM" id="MobiDB-lite"/>
    </source>
</evidence>
<keyword evidence="3" id="KW-1185">Reference proteome</keyword>
<name>A0ABS8V384_DATST</name>
<dbReference type="EMBL" id="JACEIK010003399">
    <property type="protein sequence ID" value="MCD9641593.1"/>
    <property type="molecule type" value="Genomic_DNA"/>
</dbReference>
<organism evidence="2 3">
    <name type="scientific">Datura stramonium</name>
    <name type="common">Jimsonweed</name>
    <name type="synonym">Common thornapple</name>
    <dbReference type="NCBI Taxonomy" id="4076"/>
    <lineage>
        <taxon>Eukaryota</taxon>
        <taxon>Viridiplantae</taxon>
        <taxon>Streptophyta</taxon>
        <taxon>Embryophyta</taxon>
        <taxon>Tracheophyta</taxon>
        <taxon>Spermatophyta</taxon>
        <taxon>Magnoliopsida</taxon>
        <taxon>eudicotyledons</taxon>
        <taxon>Gunneridae</taxon>
        <taxon>Pentapetalae</taxon>
        <taxon>asterids</taxon>
        <taxon>lamiids</taxon>
        <taxon>Solanales</taxon>
        <taxon>Solanaceae</taxon>
        <taxon>Solanoideae</taxon>
        <taxon>Datureae</taxon>
        <taxon>Datura</taxon>
    </lineage>
</organism>